<dbReference type="SUPFAM" id="SSF49417">
    <property type="entry name" value="p53-like transcription factors"/>
    <property type="match status" value="1"/>
</dbReference>
<dbReference type="InterPro" id="IPR012346">
    <property type="entry name" value="p53/RUNT-type_TF_DNA-bd_sf"/>
</dbReference>
<dbReference type="InterPro" id="IPR008967">
    <property type="entry name" value="p53-like_TF_DNA-bd_sf"/>
</dbReference>
<keyword evidence="10" id="KW-0539">Nucleus</keyword>
<evidence type="ECO:0000256" key="5">
    <source>
        <dbReference type="ARBA" id="ARBA00022833"/>
    </source>
</evidence>
<evidence type="ECO:0000256" key="2">
    <source>
        <dbReference type="ARBA" id="ARBA00006167"/>
    </source>
</evidence>
<dbReference type="InterPro" id="IPR011615">
    <property type="entry name" value="p53_DNA-bd"/>
</dbReference>
<feature type="compositionally biased region" description="Basic and acidic residues" evidence="13">
    <location>
        <begin position="285"/>
        <end position="296"/>
    </location>
</feature>
<dbReference type="PRINTS" id="PR00386">
    <property type="entry name" value="P53SUPPRESSR"/>
</dbReference>
<comment type="cofactor">
    <cofactor evidence="11">
        <name>Zn(2+)</name>
        <dbReference type="ChEBI" id="CHEBI:29105"/>
    </cofactor>
    <text evidence="11">Binds 1 zinc ion per subunit.</text>
</comment>
<keyword evidence="7" id="KW-0238">DNA-binding</keyword>
<dbReference type="PANTHER" id="PTHR11447">
    <property type="entry name" value="CELLULAR TUMOR ANTIGEN P53"/>
    <property type="match status" value="1"/>
</dbReference>
<dbReference type="PANTHER" id="PTHR11447:SF16">
    <property type="entry name" value="P53 PROTEIN LONG FORM VARIANT 1"/>
    <property type="match status" value="1"/>
</dbReference>
<evidence type="ECO:0000256" key="8">
    <source>
        <dbReference type="ARBA" id="ARBA00023159"/>
    </source>
</evidence>
<dbReference type="GO" id="GO:0006915">
    <property type="term" value="P:apoptotic process"/>
    <property type="evidence" value="ECO:0007669"/>
    <property type="project" value="UniProtKB-KW"/>
</dbReference>
<keyword evidence="4 11" id="KW-0479">Metal-binding</keyword>
<accession>A0AAN9VIK9</accession>
<evidence type="ECO:0000256" key="12">
    <source>
        <dbReference type="PIRSR" id="PIRSR602117-2"/>
    </source>
</evidence>
<feature type="binding site" evidence="11">
    <location>
        <position position="170"/>
    </location>
    <ligand>
        <name>Zn(2+)</name>
        <dbReference type="ChEBI" id="CHEBI:29105"/>
    </ligand>
</feature>
<keyword evidence="3" id="KW-0053">Apoptosis</keyword>
<feature type="site" description="Interaction with DNA" evidence="12">
    <location>
        <position position="112"/>
    </location>
</feature>
<dbReference type="InterPro" id="IPR002117">
    <property type="entry name" value="p53_tumour_suppressor"/>
</dbReference>
<sequence>MSNLSRESSFLSSDALETIMGRVSSNDFEMILSSSMKLENLDGVEDCLLENITYVKDGEEVPHTMLYGQIPDTTQYVMPILPASSTGAQPSTEDYPGPHNFDVQLSKTACEKRSKWEFSSQLNKLFAVMLTKIPVKFKINSVEPGLRIRVLPIFVSQDSLGEPVKRCPTHVSELEKSNKDFEHVEHIIRCDHQQATYEKNPQSERLSIVVPTESPQPGSDTFTVIISFVCKNSCSLGMNRRSTALIFTLETLYGEVVGRKMINFRICSCPRRDMSKEEESNESVQDNKPEEKNTEIMSQDKKILKKRVKRLSKDSESVKIRLPKMCLKHLREIILMINGNRELTEGWRECLEDINKHLSLCTVCTYILN</sequence>
<feature type="binding site" evidence="11">
    <location>
        <position position="230"/>
    </location>
    <ligand>
        <name>Zn(2+)</name>
        <dbReference type="ChEBI" id="CHEBI:29105"/>
    </ligand>
</feature>
<dbReference type="Proteomes" id="UP001378592">
    <property type="component" value="Unassembled WGS sequence"/>
</dbReference>
<comment type="similarity">
    <text evidence="2">Belongs to the p53 family.</text>
</comment>
<evidence type="ECO:0000256" key="9">
    <source>
        <dbReference type="ARBA" id="ARBA00023163"/>
    </source>
</evidence>
<dbReference type="GO" id="GO:0000978">
    <property type="term" value="F:RNA polymerase II cis-regulatory region sequence-specific DNA binding"/>
    <property type="evidence" value="ECO:0007669"/>
    <property type="project" value="TreeGrafter"/>
</dbReference>
<dbReference type="EMBL" id="JAZDUA010000169">
    <property type="protein sequence ID" value="KAK7865639.1"/>
    <property type="molecule type" value="Genomic_DNA"/>
</dbReference>
<gene>
    <name evidence="15" type="ORF">R5R35_006896</name>
</gene>
<evidence type="ECO:0000256" key="13">
    <source>
        <dbReference type="SAM" id="MobiDB-lite"/>
    </source>
</evidence>
<dbReference type="AlphaFoldDB" id="A0AAN9VIK9"/>
<keyword evidence="6" id="KW-0805">Transcription regulation</keyword>
<evidence type="ECO:0000256" key="1">
    <source>
        <dbReference type="ARBA" id="ARBA00004123"/>
    </source>
</evidence>
<dbReference type="Pfam" id="PF00870">
    <property type="entry name" value="P53"/>
    <property type="match status" value="1"/>
</dbReference>
<comment type="caution">
    <text evidence="15">The sequence shown here is derived from an EMBL/GenBank/DDBJ whole genome shotgun (WGS) entry which is preliminary data.</text>
</comment>
<evidence type="ECO:0000256" key="3">
    <source>
        <dbReference type="ARBA" id="ARBA00022703"/>
    </source>
</evidence>
<feature type="binding site" evidence="11">
    <location>
        <position position="234"/>
    </location>
    <ligand>
        <name>Zn(2+)</name>
        <dbReference type="ChEBI" id="CHEBI:29105"/>
    </ligand>
</feature>
<feature type="region of interest" description="Disordered" evidence="13">
    <location>
        <begin position="277"/>
        <end position="296"/>
    </location>
</feature>
<evidence type="ECO:0000256" key="6">
    <source>
        <dbReference type="ARBA" id="ARBA00023015"/>
    </source>
</evidence>
<evidence type="ECO:0000256" key="10">
    <source>
        <dbReference type="ARBA" id="ARBA00023242"/>
    </source>
</evidence>
<comment type="subcellular location">
    <subcellularLocation>
        <location evidence="1">Nucleus</location>
    </subcellularLocation>
</comment>
<keyword evidence="16" id="KW-1185">Reference proteome</keyword>
<feature type="domain" description="p53 DNA-binding" evidence="14">
    <location>
        <begin position="92"/>
        <end position="280"/>
    </location>
</feature>
<dbReference type="GO" id="GO:0005634">
    <property type="term" value="C:nucleus"/>
    <property type="evidence" value="ECO:0007669"/>
    <property type="project" value="UniProtKB-SubCell"/>
</dbReference>
<keyword evidence="5 11" id="KW-0862">Zinc</keyword>
<dbReference type="CDD" id="cd08367">
    <property type="entry name" value="P53"/>
    <property type="match status" value="1"/>
</dbReference>
<proteinExistence type="inferred from homology"/>
<evidence type="ECO:0000256" key="7">
    <source>
        <dbReference type="ARBA" id="ARBA00023125"/>
    </source>
</evidence>
<dbReference type="GO" id="GO:0000981">
    <property type="term" value="F:DNA-binding transcription factor activity, RNA polymerase II-specific"/>
    <property type="evidence" value="ECO:0007669"/>
    <property type="project" value="TreeGrafter"/>
</dbReference>
<evidence type="ECO:0000259" key="14">
    <source>
        <dbReference type="Pfam" id="PF00870"/>
    </source>
</evidence>
<evidence type="ECO:0000313" key="16">
    <source>
        <dbReference type="Proteomes" id="UP001378592"/>
    </source>
</evidence>
<evidence type="ECO:0000256" key="4">
    <source>
        <dbReference type="ARBA" id="ARBA00022723"/>
    </source>
</evidence>
<keyword evidence="9" id="KW-0804">Transcription</keyword>
<evidence type="ECO:0000256" key="11">
    <source>
        <dbReference type="PIRSR" id="PIRSR602117-1"/>
    </source>
</evidence>
<feature type="binding site" evidence="11">
    <location>
        <position position="167"/>
    </location>
    <ligand>
        <name>Zn(2+)</name>
        <dbReference type="ChEBI" id="CHEBI:29105"/>
    </ligand>
</feature>
<reference evidence="15 16" key="1">
    <citation type="submission" date="2024-03" db="EMBL/GenBank/DDBJ databases">
        <title>The genome assembly and annotation of the cricket Gryllus longicercus Weissman &amp; Gray.</title>
        <authorList>
            <person name="Szrajer S."/>
            <person name="Gray D."/>
            <person name="Ylla G."/>
        </authorList>
    </citation>
    <scope>NUCLEOTIDE SEQUENCE [LARGE SCALE GENOMIC DNA]</scope>
    <source>
        <strain evidence="15">DAG 2021-001</strain>
        <tissue evidence="15">Whole body minus gut</tissue>
    </source>
</reference>
<dbReference type="Gene3D" id="2.60.40.720">
    <property type="match status" value="1"/>
</dbReference>
<dbReference type="GO" id="GO:0046872">
    <property type="term" value="F:metal ion binding"/>
    <property type="evidence" value="ECO:0007669"/>
    <property type="project" value="UniProtKB-KW"/>
</dbReference>
<keyword evidence="8" id="KW-0010">Activator</keyword>
<organism evidence="15 16">
    <name type="scientific">Gryllus longicercus</name>
    <dbReference type="NCBI Taxonomy" id="2509291"/>
    <lineage>
        <taxon>Eukaryota</taxon>
        <taxon>Metazoa</taxon>
        <taxon>Ecdysozoa</taxon>
        <taxon>Arthropoda</taxon>
        <taxon>Hexapoda</taxon>
        <taxon>Insecta</taxon>
        <taxon>Pterygota</taxon>
        <taxon>Neoptera</taxon>
        <taxon>Polyneoptera</taxon>
        <taxon>Orthoptera</taxon>
        <taxon>Ensifera</taxon>
        <taxon>Gryllidea</taxon>
        <taxon>Grylloidea</taxon>
        <taxon>Gryllidae</taxon>
        <taxon>Gryllinae</taxon>
        <taxon>Gryllus</taxon>
    </lineage>
</organism>
<evidence type="ECO:0000313" key="15">
    <source>
        <dbReference type="EMBL" id="KAK7865639.1"/>
    </source>
</evidence>
<name>A0AAN9VIK9_9ORTH</name>
<protein>
    <recommendedName>
        <fullName evidence="14">p53 DNA-binding domain-containing protein</fullName>
    </recommendedName>
</protein>